<comment type="subcellular location">
    <subcellularLocation>
        <location evidence="7">Cell membrane</location>
        <topology evidence="7">Multi-pass membrane protein</topology>
    </subcellularLocation>
    <subcellularLocation>
        <location evidence="1">Membrane</location>
        <topology evidence="1">Multi-pass membrane protein</topology>
    </subcellularLocation>
</comment>
<feature type="transmembrane region" description="Helical" evidence="7">
    <location>
        <begin position="40"/>
        <end position="58"/>
    </location>
</feature>
<dbReference type="GO" id="GO:0065002">
    <property type="term" value="P:intracellular protein transmembrane transport"/>
    <property type="evidence" value="ECO:0007669"/>
    <property type="project" value="TreeGrafter"/>
</dbReference>
<dbReference type="PANTHER" id="PTHR30371">
    <property type="entry name" value="SEC-INDEPENDENT PROTEIN TRANSLOCASE PROTEIN TATC"/>
    <property type="match status" value="1"/>
</dbReference>
<comment type="subunit">
    <text evidence="7">The Tat system comprises two distinct complexes: a TatABC complex, containing multiple copies of TatA, TatB and TatC subunits, and a separate TatA complex, containing only TatA subunits. Substrates initially bind to the TatABC complex, which probably triggers association of the separate TatA complex to form the active translocon.</text>
</comment>
<evidence type="ECO:0000313" key="9">
    <source>
        <dbReference type="EMBL" id="OAV59756.1"/>
    </source>
</evidence>
<keyword evidence="10" id="KW-1185">Reference proteome</keyword>
<dbReference type="PRINTS" id="PR01840">
    <property type="entry name" value="TATCFAMILY"/>
</dbReference>
<keyword evidence="7" id="KW-1003">Cell membrane</keyword>
<evidence type="ECO:0000256" key="2">
    <source>
        <dbReference type="ARBA" id="ARBA00022692"/>
    </source>
</evidence>
<sequence>MTSTDKSQATSNKQRRKKPLKTSDGQMSLREHLRELRNRFFKAAIVIVLGTVVGFIVYQPAFTILTEPITRLSTEEAPVEVIFSSVAQPFDIMLQVALFIGLILSSPFWLYQVWAFIVPGLKKQERRYAVGFIAAAVPLFVGGIALGWFALPQAMAFFTSLTPDGTAHRVLATVYIPFVTRLLLAFGIALVIPVVLVGLNMAGILQGKTMLKHWRISVFLIAVIAAMGAPGSDIMTMFYLGAPLTLLFALALGIALLNDRRRAKREARQGTPGEAEIQRGAQPLSDFVDED</sequence>
<reference evidence="9 10" key="1">
    <citation type="submission" date="2016-04" db="EMBL/GenBank/DDBJ databases">
        <title>First whole genome shotgun sequence of the bacterium Enteractinococcus sp. strain UASWS1574.</title>
        <authorList>
            <person name="Crovadore J."/>
            <person name="Chablais R."/>
            <person name="Lefort F."/>
        </authorList>
    </citation>
    <scope>NUCLEOTIDE SEQUENCE [LARGE SCALE GENOMIC DNA]</scope>
    <source>
        <strain evidence="9 10">UASWS1574</strain>
    </source>
</reference>
<keyword evidence="2 7" id="KW-0812">Transmembrane</keyword>
<comment type="similarity">
    <text evidence="7">Belongs to the TatC family.</text>
</comment>
<keyword evidence="5 7" id="KW-0811">Translocation</keyword>
<keyword evidence="7" id="KW-0813">Transport</keyword>
<dbReference type="STRING" id="1837282.A6F49_13325"/>
<name>A0A1B7LX42_9MICC</name>
<evidence type="ECO:0000256" key="6">
    <source>
        <dbReference type="ARBA" id="ARBA00023136"/>
    </source>
</evidence>
<dbReference type="NCBIfam" id="TIGR00945">
    <property type="entry name" value="tatC"/>
    <property type="match status" value="1"/>
</dbReference>
<dbReference type="GO" id="GO:0009977">
    <property type="term" value="F:proton motive force dependent protein transmembrane transporter activity"/>
    <property type="evidence" value="ECO:0007669"/>
    <property type="project" value="TreeGrafter"/>
</dbReference>
<evidence type="ECO:0000256" key="7">
    <source>
        <dbReference type="HAMAP-Rule" id="MF_00902"/>
    </source>
</evidence>
<dbReference type="Pfam" id="PF00902">
    <property type="entry name" value="TatC"/>
    <property type="match status" value="1"/>
</dbReference>
<keyword evidence="6 7" id="KW-0472">Membrane</keyword>
<dbReference type="InterPro" id="IPR002033">
    <property type="entry name" value="TatC"/>
</dbReference>
<dbReference type="AlphaFoldDB" id="A0A1B7LX42"/>
<evidence type="ECO:0000256" key="4">
    <source>
        <dbReference type="ARBA" id="ARBA00022989"/>
    </source>
</evidence>
<keyword evidence="4 7" id="KW-1133">Transmembrane helix</keyword>
<dbReference type="GO" id="GO:0033281">
    <property type="term" value="C:TAT protein transport complex"/>
    <property type="evidence" value="ECO:0007669"/>
    <property type="project" value="UniProtKB-UniRule"/>
</dbReference>
<feature type="transmembrane region" description="Helical" evidence="7">
    <location>
        <begin position="214"/>
        <end position="231"/>
    </location>
</feature>
<feature type="transmembrane region" description="Helical" evidence="7">
    <location>
        <begin position="129"/>
        <end position="151"/>
    </location>
</feature>
<dbReference type="PANTHER" id="PTHR30371:SF0">
    <property type="entry name" value="SEC-INDEPENDENT PROTEIN TRANSLOCASE PROTEIN TATC, CHLOROPLASTIC-RELATED"/>
    <property type="match status" value="1"/>
</dbReference>
<proteinExistence type="inferred from homology"/>
<keyword evidence="3 7" id="KW-0653">Protein transport</keyword>
<dbReference type="EMBL" id="LXEY01000021">
    <property type="protein sequence ID" value="OAV59756.1"/>
    <property type="molecule type" value="Genomic_DNA"/>
</dbReference>
<feature type="transmembrane region" description="Helical" evidence="7">
    <location>
        <begin position="92"/>
        <end position="117"/>
    </location>
</feature>
<feature type="region of interest" description="Disordered" evidence="8">
    <location>
        <begin position="265"/>
        <end position="291"/>
    </location>
</feature>
<dbReference type="HAMAP" id="MF_00902">
    <property type="entry name" value="TatC"/>
    <property type="match status" value="1"/>
</dbReference>
<dbReference type="Proteomes" id="UP000078292">
    <property type="component" value="Unassembled WGS sequence"/>
</dbReference>
<protein>
    <recommendedName>
        <fullName evidence="7">Sec-independent protein translocase protein TatC</fullName>
    </recommendedName>
</protein>
<feature type="compositionally biased region" description="Polar residues" evidence="8">
    <location>
        <begin position="1"/>
        <end position="12"/>
    </location>
</feature>
<feature type="region of interest" description="Disordered" evidence="8">
    <location>
        <begin position="1"/>
        <end position="25"/>
    </location>
</feature>
<comment type="function">
    <text evidence="7">Part of the twin-arginine translocation (Tat) system that transports large folded proteins containing a characteristic twin-arginine motif in their signal peptide across membranes. Together with TatB, TatC is part of a receptor directly interacting with Tat signal peptides.</text>
</comment>
<evidence type="ECO:0000313" key="10">
    <source>
        <dbReference type="Proteomes" id="UP000078292"/>
    </source>
</evidence>
<gene>
    <name evidence="7" type="primary">tatC</name>
    <name evidence="9" type="ORF">A6F49_13325</name>
</gene>
<feature type="transmembrane region" description="Helical" evidence="7">
    <location>
        <begin position="237"/>
        <end position="258"/>
    </location>
</feature>
<feature type="transmembrane region" description="Helical" evidence="7">
    <location>
        <begin position="182"/>
        <end position="202"/>
    </location>
</feature>
<organism evidence="9 10">
    <name type="scientific">Enteractinococcus helveticum</name>
    <dbReference type="NCBI Taxonomy" id="1837282"/>
    <lineage>
        <taxon>Bacteria</taxon>
        <taxon>Bacillati</taxon>
        <taxon>Actinomycetota</taxon>
        <taxon>Actinomycetes</taxon>
        <taxon>Micrococcales</taxon>
        <taxon>Micrococcaceae</taxon>
    </lineage>
</organism>
<dbReference type="GO" id="GO:0043953">
    <property type="term" value="P:protein transport by the Tat complex"/>
    <property type="evidence" value="ECO:0007669"/>
    <property type="project" value="UniProtKB-UniRule"/>
</dbReference>
<evidence type="ECO:0000256" key="8">
    <source>
        <dbReference type="SAM" id="MobiDB-lite"/>
    </source>
</evidence>
<evidence type="ECO:0000256" key="1">
    <source>
        <dbReference type="ARBA" id="ARBA00004141"/>
    </source>
</evidence>
<evidence type="ECO:0000256" key="3">
    <source>
        <dbReference type="ARBA" id="ARBA00022927"/>
    </source>
</evidence>
<evidence type="ECO:0000256" key="5">
    <source>
        <dbReference type="ARBA" id="ARBA00023010"/>
    </source>
</evidence>
<accession>A0A1B7LX42</accession>
<comment type="caution">
    <text evidence="9">The sequence shown here is derived from an EMBL/GenBank/DDBJ whole genome shotgun (WGS) entry which is preliminary data.</text>
</comment>
<dbReference type="RefSeq" id="WP_052504922.1">
    <property type="nucleotide sequence ID" value="NZ_LXEY01000021.1"/>
</dbReference>